<dbReference type="AlphaFoldDB" id="A4BAK4"/>
<dbReference type="EMBL" id="AAOE01000002">
    <property type="protein sequence ID" value="EAR10960.1"/>
    <property type="molecule type" value="Genomic_DNA"/>
</dbReference>
<reference evidence="2 3" key="1">
    <citation type="submission" date="2006-02" db="EMBL/GenBank/DDBJ databases">
        <authorList>
            <person name="Pinhassi J."/>
            <person name="Pedros-Alio C."/>
            <person name="Ferriera S."/>
            <person name="Johnson J."/>
            <person name="Kravitz S."/>
            <person name="Halpern A."/>
            <person name="Remington K."/>
            <person name="Beeson K."/>
            <person name="Tran B."/>
            <person name="Rogers Y.-H."/>
            <person name="Friedman R."/>
            <person name="Venter J.C."/>
        </authorList>
    </citation>
    <scope>NUCLEOTIDE SEQUENCE [LARGE SCALE GENOMIC DNA]</scope>
    <source>
        <strain evidence="2 3">MED297</strain>
    </source>
</reference>
<keyword evidence="1" id="KW-0812">Transmembrane</keyword>
<protein>
    <submittedName>
        <fullName evidence="2">Uncharacterized protein</fullName>
    </submittedName>
</protein>
<keyword evidence="3" id="KW-1185">Reference proteome</keyword>
<dbReference type="RefSeq" id="WP_008041583.1">
    <property type="nucleotide sequence ID" value="NZ_CH724149.1"/>
</dbReference>
<dbReference type="InterPro" id="IPR011249">
    <property type="entry name" value="Metalloenz_LuxS/M16"/>
</dbReference>
<evidence type="ECO:0000256" key="1">
    <source>
        <dbReference type="SAM" id="Phobius"/>
    </source>
</evidence>
<gene>
    <name evidence="2" type="ORF">MED297_10631</name>
</gene>
<dbReference type="STRING" id="314283.MED297_10631"/>
<proteinExistence type="predicted"/>
<dbReference type="SUPFAM" id="SSF63411">
    <property type="entry name" value="LuxS/MPP-like metallohydrolase"/>
    <property type="match status" value="1"/>
</dbReference>
<dbReference type="HOGENOM" id="CLU_933427_0_0_6"/>
<dbReference type="Proteomes" id="UP000005953">
    <property type="component" value="Unassembled WGS sequence"/>
</dbReference>
<keyword evidence="1" id="KW-1133">Transmembrane helix</keyword>
<dbReference type="OrthoDB" id="6196407at2"/>
<dbReference type="GO" id="GO:0046872">
    <property type="term" value="F:metal ion binding"/>
    <property type="evidence" value="ECO:0007669"/>
    <property type="project" value="InterPro"/>
</dbReference>
<evidence type="ECO:0000313" key="3">
    <source>
        <dbReference type="Proteomes" id="UP000005953"/>
    </source>
</evidence>
<organism evidence="2 3">
    <name type="scientific">Reinekea blandensis MED297</name>
    <dbReference type="NCBI Taxonomy" id="314283"/>
    <lineage>
        <taxon>Bacteria</taxon>
        <taxon>Pseudomonadati</taxon>
        <taxon>Pseudomonadota</taxon>
        <taxon>Gammaproteobacteria</taxon>
        <taxon>Oceanospirillales</taxon>
        <taxon>Saccharospirillaceae</taxon>
        <taxon>Reinekea</taxon>
    </lineage>
</organism>
<comment type="caution">
    <text evidence="2">The sequence shown here is derived from an EMBL/GenBank/DDBJ whole genome shotgun (WGS) entry which is preliminary data.</text>
</comment>
<name>A4BAK4_9GAMM</name>
<dbReference type="Gene3D" id="3.30.830.10">
    <property type="entry name" value="Metalloenzyme, LuxS/M16 peptidase-like"/>
    <property type="match status" value="1"/>
</dbReference>
<evidence type="ECO:0000313" key="2">
    <source>
        <dbReference type="EMBL" id="EAR10960.1"/>
    </source>
</evidence>
<accession>A4BAK4</accession>
<sequence length="298" mass="33591">MFHFKRRTLWIIIYITIPLILILNSLGPDPEESVVVDRQAENTDLRWTMNELAPDCMDGCRLLLDGTDFIRVSALVSSVPAGAEQVPDRVEMSFSQRAGYAVVRLAFAPTETLESQVIEFLRVLLPQNSSPRWVATGAVSDRFWTALQNLNETSIGAGRPIALSEPSALTVLEAPTFGTSEQLAYLLWIEVLKQRLAGYQVTVTWDHRRASSLIRMNTTLSADVLYPVTDTEWQPVKDAYLAAAAQTERSAEQIHRYLETSLLYDVPFDFFVRQSARLQQITLSDINQSRENTLAQIQ</sequence>
<feature type="transmembrane region" description="Helical" evidence="1">
    <location>
        <begin position="9"/>
        <end position="27"/>
    </location>
</feature>
<keyword evidence="1" id="KW-0472">Membrane</keyword>